<evidence type="ECO:0000259" key="3">
    <source>
        <dbReference type="Pfam" id="PF26053"/>
    </source>
</evidence>
<evidence type="ECO:0000259" key="2">
    <source>
        <dbReference type="Pfam" id="PF01425"/>
    </source>
</evidence>
<proteinExistence type="predicted"/>
<protein>
    <recommendedName>
        <fullName evidence="6">Amidase domain-containing protein</fullName>
    </recommendedName>
</protein>
<dbReference type="Proteomes" id="UP000664132">
    <property type="component" value="Unassembled WGS sequence"/>
</dbReference>
<reference evidence="4" key="1">
    <citation type="submission" date="2021-02" db="EMBL/GenBank/DDBJ databases">
        <title>Genome sequence Cadophora malorum strain M34.</title>
        <authorList>
            <person name="Stefanovic E."/>
            <person name="Vu D."/>
            <person name="Scully C."/>
            <person name="Dijksterhuis J."/>
            <person name="Roader J."/>
            <person name="Houbraken J."/>
        </authorList>
    </citation>
    <scope>NUCLEOTIDE SEQUENCE</scope>
    <source>
        <strain evidence="4">M34</strain>
    </source>
</reference>
<dbReference type="Pfam" id="PF01425">
    <property type="entry name" value="Amidase"/>
    <property type="match status" value="1"/>
</dbReference>
<dbReference type="InterPro" id="IPR058329">
    <property type="entry name" value="Arp1_N"/>
</dbReference>
<dbReference type="InterPro" id="IPR036928">
    <property type="entry name" value="AS_sf"/>
</dbReference>
<feature type="domain" description="Scytalone dehydratase-like protein Arp1 N-terminal" evidence="3">
    <location>
        <begin position="52"/>
        <end position="170"/>
    </location>
</feature>
<evidence type="ECO:0000313" key="5">
    <source>
        <dbReference type="Proteomes" id="UP000664132"/>
    </source>
</evidence>
<keyword evidence="1" id="KW-0732">Signal</keyword>
<dbReference type="SUPFAM" id="SSF75304">
    <property type="entry name" value="Amidase signature (AS) enzymes"/>
    <property type="match status" value="1"/>
</dbReference>
<evidence type="ECO:0008006" key="6">
    <source>
        <dbReference type="Google" id="ProtNLM"/>
    </source>
</evidence>
<sequence>MFSAAVKLGAGAFALANLVTAGSYKAGSTVVVNDVYYYVPSAPVSRLGVASNQIKAATTPGEDLIPLTVMRTNFSNFDETMLQGEVDKYSATDDVFNSGFLQAIYLASETSTYLNTSLTTALTSFGNRLFMTSSSNFLSASAINCSERIPIGPYFLHAYTGDVYQAWRLYSDYEGAFTEGTIAQADRNFSTLSASIAGVQSPTIGVPSRLYYTKTKSQPLAGVRLGIKDIYDIAGTKRGCGNRAYYDLYPERNTTAPVVQKLIDAGAIIVGKMKTSQFANGETATADWVDYHSPFNARGDGYSDPSSSSSGPGAGIGAYEWLDLALGSDTGGSVRNPAQVNGAYGNRPTHGLVTLDNVMPLSPLMDTPGFLTRDATLWKTAGEVLYSGNLTDFSSFPKSIYTSGFPTNASNEAEGVLLDFLAKLEAFLNTTEPTSELDYDSMWTASEQAVVENTTTLTELLQYTYGTLISKQQYNIFGIPFISDYQAAYTGRTPFLDPSPLVRWNWARYNLTEQDLESGIHNKTVFTDWWNSEVIRNVPGSCSDSLLLYPGTLATPNYRNLYRDPPGLPLWWGVSSIGPIAGVPDVVFPLGQASYNSTITMHEEVLPVAVDIIAAPGCDAMLFELAEQLQKAGIINSPKAGSRMYRR</sequence>
<feature type="chain" id="PRO_5034882230" description="Amidase domain-containing protein" evidence="1">
    <location>
        <begin position="22"/>
        <end position="647"/>
    </location>
</feature>
<accession>A0A8H7WAF1</accession>
<evidence type="ECO:0000256" key="1">
    <source>
        <dbReference type="SAM" id="SignalP"/>
    </source>
</evidence>
<name>A0A8H7WAF1_9HELO</name>
<organism evidence="4 5">
    <name type="scientific">Cadophora malorum</name>
    <dbReference type="NCBI Taxonomy" id="108018"/>
    <lineage>
        <taxon>Eukaryota</taxon>
        <taxon>Fungi</taxon>
        <taxon>Dikarya</taxon>
        <taxon>Ascomycota</taxon>
        <taxon>Pezizomycotina</taxon>
        <taxon>Leotiomycetes</taxon>
        <taxon>Helotiales</taxon>
        <taxon>Ploettnerulaceae</taxon>
        <taxon>Cadophora</taxon>
    </lineage>
</organism>
<evidence type="ECO:0000313" key="4">
    <source>
        <dbReference type="EMBL" id="KAG4417929.1"/>
    </source>
</evidence>
<dbReference type="OrthoDB" id="5423360at2759"/>
<dbReference type="PANTHER" id="PTHR46310">
    <property type="entry name" value="AMIDASE 1"/>
    <property type="match status" value="1"/>
</dbReference>
<dbReference type="Pfam" id="PF26053">
    <property type="entry name" value="DUF8016"/>
    <property type="match status" value="1"/>
</dbReference>
<dbReference type="Gene3D" id="3.90.1300.10">
    <property type="entry name" value="Amidase signature (AS) domain"/>
    <property type="match status" value="1"/>
</dbReference>
<dbReference type="AlphaFoldDB" id="A0A8H7WAF1"/>
<dbReference type="InterPro" id="IPR023631">
    <property type="entry name" value="Amidase_dom"/>
</dbReference>
<dbReference type="EMBL" id="JAFJYH010000141">
    <property type="protein sequence ID" value="KAG4417929.1"/>
    <property type="molecule type" value="Genomic_DNA"/>
</dbReference>
<feature type="signal peptide" evidence="1">
    <location>
        <begin position="1"/>
        <end position="21"/>
    </location>
</feature>
<comment type="caution">
    <text evidence="4">The sequence shown here is derived from an EMBL/GenBank/DDBJ whole genome shotgun (WGS) entry which is preliminary data.</text>
</comment>
<feature type="domain" description="Amidase" evidence="2">
    <location>
        <begin position="214"/>
        <end position="375"/>
    </location>
</feature>
<keyword evidence="5" id="KW-1185">Reference proteome</keyword>
<dbReference type="PANTHER" id="PTHR46310:SF7">
    <property type="entry name" value="AMIDASE 1"/>
    <property type="match status" value="1"/>
</dbReference>
<gene>
    <name evidence="4" type="ORF">IFR04_008896</name>
</gene>